<accession>A0A2H0BGP0</accession>
<dbReference type="AlphaFoldDB" id="A0A2H0BGP0"/>
<feature type="transmembrane region" description="Helical" evidence="1">
    <location>
        <begin position="15"/>
        <end position="36"/>
    </location>
</feature>
<dbReference type="EMBL" id="PCSU01000012">
    <property type="protein sequence ID" value="PIP56835.1"/>
    <property type="molecule type" value="Genomic_DNA"/>
</dbReference>
<keyword evidence="1" id="KW-0472">Membrane</keyword>
<dbReference type="Proteomes" id="UP000228495">
    <property type="component" value="Unassembled WGS sequence"/>
</dbReference>
<feature type="transmembrane region" description="Helical" evidence="1">
    <location>
        <begin position="48"/>
        <end position="71"/>
    </location>
</feature>
<feature type="transmembrane region" description="Helical" evidence="1">
    <location>
        <begin position="92"/>
        <end position="119"/>
    </location>
</feature>
<keyword evidence="1" id="KW-1133">Transmembrane helix</keyword>
<evidence type="ECO:0000313" key="3">
    <source>
        <dbReference type="Proteomes" id="UP000228495"/>
    </source>
</evidence>
<evidence type="ECO:0000313" key="2">
    <source>
        <dbReference type="EMBL" id="PIP56835.1"/>
    </source>
</evidence>
<evidence type="ECO:0000256" key="1">
    <source>
        <dbReference type="SAM" id="Phobius"/>
    </source>
</evidence>
<keyword evidence="1" id="KW-0812">Transmembrane</keyword>
<sequence>MGLLLSKLYTLRRELENVIISGLGLFSFYVLIMRFASGSWRYTLDQFIQLWPWMALLIVGFSVQVGLYTRLRAVQKSSNNTVTKASAATSGFAMVACCAHHIVDVLPTIGLSAASLFLAQYQTEIFVLAVAFNFGGVVFVYRQLKQVQRLNHPYTIE</sequence>
<name>A0A2H0BGP0_UNCKA</name>
<gene>
    <name evidence="2" type="ORF">COX05_00865</name>
</gene>
<comment type="caution">
    <text evidence="2">The sequence shown here is derived from an EMBL/GenBank/DDBJ whole genome shotgun (WGS) entry which is preliminary data.</text>
</comment>
<organism evidence="2 3">
    <name type="scientific">candidate division WWE3 bacterium CG22_combo_CG10-13_8_21_14_all_39_12</name>
    <dbReference type="NCBI Taxonomy" id="1975094"/>
    <lineage>
        <taxon>Bacteria</taxon>
        <taxon>Katanobacteria</taxon>
    </lineage>
</organism>
<proteinExistence type="predicted"/>
<protein>
    <submittedName>
        <fullName evidence="2">Uncharacterized protein</fullName>
    </submittedName>
</protein>
<feature type="transmembrane region" description="Helical" evidence="1">
    <location>
        <begin position="125"/>
        <end position="141"/>
    </location>
</feature>
<reference evidence="2 3" key="1">
    <citation type="submission" date="2017-09" db="EMBL/GenBank/DDBJ databases">
        <title>Depth-based differentiation of microbial function through sediment-hosted aquifers and enrichment of novel symbionts in the deep terrestrial subsurface.</title>
        <authorList>
            <person name="Probst A.J."/>
            <person name="Ladd B."/>
            <person name="Jarett J.K."/>
            <person name="Geller-Mcgrath D.E."/>
            <person name="Sieber C.M."/>
            <person name="Emerson J.B."/>
            <person name="Anantharaman K."/>
            <person name="Thomas B.C."/>
            <person name="Malmstrom R."/>
            <person name="Stieglmeier M."/>
            <person name="Klingl A."/>
            <person name="Woyke T."/>
            <person name="Ryan C.M."/>
            <person name="Banfield J.F."/>
        </authorList>
    </citation>
    <scope>NUCLEOTIDE SEQUENCE [LARGE SCALE GENOMIC DNA]</scope>
    <source>
        <strain evidence="2">CG22_combo_CG10-13_8_21_14_all_39_12</strain>
    </source>
</reference>